<evidence type="ECO:0000256" key="2">
    <source>
        <dbReference type="ARBA" id="ARBA00014363"/>
    </source>
</evidence>
<dbReference type="RefSeq" id="WP_103242400.1">
    <property type="nucleotide sequence ID" value="NZ_CANRXC010000066.1"/>
</dbReference>
<feature type="domain" description="DNA polymerase III delta subunit C-terminal" evidence="8">
    <location>
        <begin position="247"/>
        <end position="327"/>
    </location>
</feature>
<dbReference type="EC" id="2.7.7.7" evidence="1"/>
<dbReference type="Pfam" id="PF13177">
    <property type="entry name" value="DNA_pol3_delta2"/>
    <property type="match status" value="1"/>
</dbReference>
<dbReference type="InterPro" id="IPR050238">
    <property type="entry name" value="DNA_Rep/Repair_Clamp_Loader"/>
</dbReference>
<evidence type="ECO:0000256" key="6">
    <source>
        <dbReference type="ARBA" id="ARBA00022932"/>
    </source>
</evidence>
<evidence type="ECO:0000313" key="9">
    <source>
        <dbReference type="EMBL" id="SOY32456.1"/>
    </source>
</evidence>
<keyword evidence="6" id="KW-0239">DNA-directed DNA polymerase</keyword>
<dbReference type="SUPFAM" id="SSF48019">
    <property type="entry name" value="post-AAA+ oligomerization domain-like"/>
    <property type="match status" value="1"/>
</dbReference>
<dbReference type="NCBIfam" id="TIGR00678">
    <property type="entry name" value="holB"/>
    <property type="match status" value="1"/>
</dbReference>
<evidence type="ECO:0000256" key="4">
    <source>
        <dbReference type="ARBA" id="ARBA00022695"/>
    </source>
</evidence>
<proteinExistence type="predicted"/>
<evidence type="ECO:0000256" key="5">
    <source>
        <dbReference type="ARBA" id="ARBA00022705"/>
    </source>
</evidence>
<protein>
    <recommendedName>
        <fullName evidence="2">DNA polymerase III subunit delta'</fullName>
        <ecNumber evidence="1">2.7.7.7</ecNumber>
    </recommendedName>
</protein>
<dbReference type="InterPro" id="IPR004622">
    <property type="entry name" value="DNA_pol_HolB"/>
</dbReference>
<keyword evidence="5" id="KW-0235">DNA replication</keyword>
<reference evidence="9 10" key="1">
    <citation type="submission" date="2018-01" db="EMBL/GenBank/DDBJ databases">
        <authorList>
            <person name="Gaut B.S."/>
            <person name="Morton B.R."/>
            <person name="Clegg M.T."/>
            <person name="Duvall M.R."/>
        </authorList>
    </citation>
    <scope>NUCLEOTIDE SEQUENCE [LARGE SCALE GENOMIC DNA]</scope>
    <source>
        <strain evidence="9">GP69</strain>
    </source>
</reference>
<dbReference type="InterPro" id="IPR027417">
    <property type="entry name" value="P-loop_NTPase"/>
</dbReference>
<dbReference type="SUPFAM" id="SSF52540">
    <property type="entry name" value="P-loop containing nucleoside triphosphate hydrolases"/>
    <property type="match status" value="1"/>
</dbReference>
<name>A0A2K4ZPU5_9FIRM</name>
<dbReference type="GO" id="GO:0003677">
    <property type="term" value="F:DNA binding"/>
    <property type="evidence" value="ECO:0007669"/>
    <property type="project" value="InterPro"/>
</dbReference>
<evidence type="ECO:0000259" key="8">
    <source>
        <dbReference type="Pfam" id="PF09115"/>
    </source>
</evidence>
<dbReference type="GO" id="GO:0003887">
    <property type="term" value="F:DNA-directed DNA polymerase activity"/>
    <property type="evidence" value="ECO:0007669"/>
    <property type="project" value="UniProtKB-KW"/>
</dbReference>
<evidence type="ECO:0000256" key="1">
    <source>
        <dbReference type="ARBA" id="ARBA00012417"/>
    </source>
</evidence>
<keyword evidence="10" id="KW-1185">Reference proteome</keyword>
<dbReference type="GO" id="GO:0008408">
    <property type="term" value="F:3'-5' exonuclease activity"/>
    <property type="evidence" value="ECO:0007669"/>
    <property type="project" value="InterPro"/>
</dbReference>
<keyword evidence="3 9" id="KW-0808">Transferase</keyword>
<sequence length="330" mass="37093">MAGFQDIIGQEQIKEHLCSALSTGKVSHAYIINGEKSSGKEFIARVFAMALQCEEEGTEPCQECHSCRQALSGNHPDIIWVTHEKPNSISVDDIREQVNGSVAIKPYSSPRKVYLINEAEKMTVQAQNALLKTLEEPPEYVVILLMVSNVNALLPTILSRCVVLNMKPVPDSLVKQYLCTQLQVPDYKAEVCAAFARGNVGKAKALATSEDFENIKTEALSLLKYIQDMELNEIITAVKKITEYKMKINDYLDICAIWYRDALLFKATSDINHLIFKEEIQALRRTAQRSSYEGIENIVNALDTAKKRLDSNVNFELVMELLMLTIQENS</sequence>
<dbReference type="Proteomes" id="UP000236311">
    <property type="component" value="Unassembled WGS sequence"/>
</dbReference>
<evidence type="ECO:0000313" key="10">
    <source>
        <dbReference type="Proteomes" id="UP000236311"/>
    </source>
</evidence>
<dbReference type="InterPro" id="IPR015199">
    <property type="entry name" value="DNA_pol_III_delta_C"/>
</dbReference>
<dbReference type="AlphaFoldDB" id="A0A2K4ZPU5"/>
<evidence type="ECO:0000256" key="3">
    <source>
        <dbReference type="ARBA" id="ARBA00022679"/>
    </source>
</evidence>
<dbReference type="PANTHER" id="PTHR11669:SF8">
    <property type="entry name" value="DNA POLYMERASE III SUBUNIT DELTA"/>
    <property type="match status" value="1"/>
</dbReference>
<dbReference type="InterPro" id="IPR008921">
    <property type="entry name" value="DNA_pol3_clamp-load_cplx_C"/>
</dbReference>
<dbReference type="Pfam" id="PF09115">
    <property type="entry name" value="DNApol3-delta_C"/>
    <property type="match status" value="1"/>
</dbReference>
<dbReference type="GO" id="GO:0009360">
    <property type="term" value="C:DNA polymerase III complex"/>
    <property type="evidence" value="ECO:0007669"/>
    <property type="project" value="InterPro"/>
</dbReference>
<dbReference type="GO" id="GO:0006261">
    <property type="term" value="P:DNA-templated DNA replication"/>
    <property type="evidence" value="ECO:0007669"/>
    <property type="project" value="TreeGrafter"/>
</dbReference>
<dbReference type="PANTHER" id="PTHR11669">
    <property type="entry name" value="REPLICATION FACTOR C / DNA POLYMERASE III GAMMA-TAU SUBUNIT"/>
    <property type="match status" value="1"/>
</dbReference>
<dbReference type="Gene3D" id="3.40.50.300">
    <property type="entry name" value="P-loop containing nucleotide triphosphate hydrolases"/>
    <property type="match status" value="1"/>
</dbReference>
<evidence type="ECO:0000256" key="7">
    <source>
        <dbReference type="ARBA" id="ARBA00049244"/>
    </source>
</evidence>
<comment type="catalytic activity">
    <reaction evidence="7">
        <text>DNA(n) + a 2'-deoxyribonucleoside 5'-triphosphate = DNA(n+1) + diphosphate</text>
        <dbReference type="Rhea" id="RHEA:22508"/>
        <dbReference type="Rhea" id="RHEA-COMP:17339"/>
        <dbReference type="Rhea" id="RHEA-COMP:17340"/>
        <dbReference type="ChEBI" id="CHEBI:33019"/>
        <dbReference type="ChEBI" id="CHEBI:61560"/>
        <dbReference type="ChEBI" id="CHEBI:173112"/>
        <dbReference type="EC" id="2.7.7.7"/>
    </reaction>
</comment>
<accession>A0A2K4ZPU5</accession>
<keyword evidence="4 9" id="KW-0548">Nucleotidyltransferase</keyword>
<dbReference type="OrthoDB" id="9810148at2"/>
<organism evidence="9 10">
    <name type="scientific">Acetatifactor muris</name>
    <dbReference type="NCBI Taxonomy" id="879566"/>
    <lineage>
        <taxon>Bacteria</taxon>
        <taxon>Bacillati</taxon>
        <taxon>Bacillota</taxon>
        <taxon>Clostridia</taxon>
        <taxon>Lachnospirales</taxon>
        <taxon>Lachnospiraceae</taxon>
        <taxon>Acetatifactor</taxon>
    </lineage>
</organism>
<gene>
    <name evidence="9" type="primary">dnaX_2</name>
    <name evidence="9" type="ORF">AMURIS_05215</name>
</gene>
<dbReference type="EMBL" id="OFSM01000051">
    <property type="protein sequence ID" value="SOY32456.1"/>
    <property type="molecule type" value="Genomic_DNA"/>
</dbReference>